<reference evidence="2" key="2">
    <citation type="journal article" date="2020" name="Antonie Van Leeuwenhoek">
        <title>Labilibaculum antarcticum sp. nov., a novel facultative anaerobic, psychrotorelant bacterium isolated from marine sediment of Antarctica.</title>
        <authorList>
            <person name="Watanabe M."/>
            <person name="Kojima H."/>
            <person name="Fukui M."/>
        </authorList>
    </citation>
    <scope>NUCLEOTIDE SEQUENCE [LARGE SCALE GENOMIC DNA]</scope>
    <source>
        <strain evidence="2">SPP2</strain>
    </source>
</reference>
<protein>
    <recommendedName>
        <fullName evidence="3">DNA-binding protein</fullName>
    </recommendedName>
</protein>
<evidence type="ECO:0000313" key="1">
    <source>
        <dbReference type="EMBL" id="BAX79057.1"/>
    </source>
</evidence>
<accession>A0A1Y1CFC9</accession>
<dbReference type="EMBL" id="AP018042">
    <property type="protein sequence ID" value="BAX79057.1"/>
    <property type="molecule type" value="Genomic_DNA"/>
</dbReference>
<dbReference type="OrthoDB" id="1121644at2"/>
<organism evidence="1 2">
    <name type="scientific">Labilibaculum antarcticum</name>
    <dbReference type="NCBI Taxonomy" id="1717717"/>
    <lineage>
        <taxon>Bacteria</taxon>
        <taxon>Pseudomonadati</taxon>
        <taxon>Bacteroidota</taxon>
        <taxon>Bacteroidia</taxon>
        <taxon>Marinilabiliales</taxon>
        <taxon>Marinifilaceae</taxon>
        <taxon>Labilibaculum</taxon>
    </lineage>
</organism>
<evidence type="ECO:0000313" key="2">
    <source>
        <dbReference type="Proteomes" id="UP000218267"/>
    </source>
</evidence>
<proteinExistence type="predicted"/>
<dbReference type="Proteomes" id="UP000218267">
    <property type="component" value="Chromosome"/>
</dbReference>
<gene>
    <name evidence="1" type="ORF">ALGA_0668</name>
</gene>
<dbReference type="AlphaFoldDB" id="A0A1Y1CFC9"/>
<evidence type="ECO:0008006" key="3">
    <source>
        <dbReference type="Google" id="ProtNLM"/>
    </source>
</evidence>
<dbReference type="KEGG" id="mbas:ALGA_0668"/>
<keyword evidence="2" id="KW-1185">Reference proteome</keyword>
<sequence>MTKPEIICDLNQKKWLNLQHAITYLGFGSKDTFQKWREGVQVHPKSNKIIFLKSYKTGKNIVYKRTDIDEFMEEYQRVKLHPKTA</sequence>
<dbReference type="RefSeq" id="WP_096427993.1">
    <property type="nucleotide sequence ID" value="NZ_AP018042.1"/>
</dbReference>
<reference evidence="1 2" key="1">
    <citation type="journal article" date="2018" name="Mar. Genomics">
        <title>Complete genome sequence of Marinifilaceae bacterium strain SPP2, isolated from the Antarctic marine sediment.</title>
        <authorList>
            <person name="Watanabe M."/>
            <person name="Kojima H."/>
            <person name="Fukui M."/>
        </authorList>
    </citation>
    <scope>NUCLEOTIDE SEQUENCE [LARGE SCALE GENOMIC DNA]</scope>
    <source>
        <strain evidence="1 2">SPP2</strain>
    </source>
</reference>
<name>A0A1Y1CFC9_9BACT</name>